<dbReference type="SUPFAM" id="SSF47413">
    <property type="entry name" value="lambda repressor-like DNA-binding domains"/>
    <property type="match status" value="1"/>
</dbReference>
<dbReference type="AlphaFoldDB" id="A0A3R9EB74"/>
<proteinExistence type="predicted"/>
<protein>
    <submittedName>
        <fullName evidence="1">Uncharacterized protein</fullName>
    </submittedName>
</protein>
<name>A0A3R9EB74_9PSEU</name>
<comment type="caution">
    <text evidence="1">The sequence shown here is derived from an EMBL/GenBank/DDBJ whole genome shotgun (WGS) entry which is preliminary data.</text>
</comment>
<dbReference type="GO" id="GO:0003677">
    <property type="term" value="F:DNA binding"/>
    <property type="evidence" value="ECO:0007669"/>
    <property type="project" value="InterPro"/>
</dbReference>
<evidence type="ECO:0000313" key="1">
    <source>
        <dbReference type="EMBL" id="RSD26386.1"/>
    </source>
</evidence>
<dbReference type="InterPro" id="IPR010982">
    <property type="entry name" value="Lambda_DNA-bd_dom_sf"/>
</dbReference>
<dbReference type="EMBL" id="RSEC01000006">
    <property type="protein sequence ID" value="RSD26386.1"/>
    <property type="molecule type" value="Genomic_DNA"/>
</dbReference>
<dbReference type="RefSeq" id="WP_125305643.1">
    <property type="nucleotide sequence ID" value="NZ_RSEC01000006.1"/>
</dbReference>
<gene>
    <name evidence="1" type="ORF">EIY87_00545</name>
</gene>
<evidence type="ECO:0000313" key="2">
    <source>
        <dbReference type="Proteomes" id="UP000267081"/>
    </source>
</evidence>
<keyword evidence="2" id="KW-1185">Reference proteome</keyword>
<accession>A0A3R9EB74</accession>
<organism evidence="1 2">
    <name type="scientific">Amycolatopsis eburnea</name>
    <dbReference type="NCBI Taxonomy" id="2267691"/>
    <lineage>
        <taxon>Bacteria</taxon>
        <taxon>Bacillati</taxon>
        <taxon>Actinomycetota</taxon>
        <taxon>Actinomycetes</taxon>
        <taxon>Pseudonocardiales</taxon>
        <taxon>Pseudonocardiaceae</taxon>
        <taxon>Amycolatopsis</taxon>
    </lineage>
</organism>
<dbReference type="Proteomes" id="UP000267081">
    <property type="component" value="Unassembled WGS sequence"/>
</dbReference>
<sequence>MSDEDRSALARRMEDENIRRDVSWEEVSAESGLSTALLRNIRTGKSPVTRKSAHKIELFYGWPAGEVQRLLTPADPSDEEIAGMSARELAAYALRVERTRGVEARRAWLKHAYAVWREALGPAATDSPEWQVEVGHSDA</sequence>
<reference evidence="1 2" key="1">
    <citation type="submission" date="2018-12" db="EMBL/GenBank/DDBJ databases">
        <title>Amycolatopsis eburnea sp. nov. actinomycete associate with arbuscular mycorrhiza fungal spore.</title>
        <authorList>
            <person name="Lumyong S."/>
            <person name="Chaiya L."/>
        </authorList>
    </citation>
    <scope>NUCLEOTIDE SEQUENCE [LARGE SCALE GENOMIC DNA]</scope>
    <source>
        <strain evidence="1 2">GLM-1</strain>
    </source>
</reference>